<accession>C5DFQ5</accession>
<protein>
    <submittedName>
        <fullName evidence="1">KLTH0D17072p</fullName>
    </submittedName>
</protein>
<gene>
    <name evidence="1" type="ordered locus">KLTH0D17072g</name>
</gene>
<sequence>MERPRASGRRYELSQLLRVLLLRHRLKYTFSRTMHVNAQICTETHMHAERRMNIFIVVSLNEYSSWTMHGARQYGVSRTELGRACAAYAAILCKAERFLSGSPNRCATALTRAYLFSSCWRLAAPRAQPIVSLRFGCGTSFECSLHSTMKRTGTTWRWPELFYRDLRSKRRVSARSEVFTTASECLRQNLFDTIHEYTTARRGYHILRIECISCWRYEPAIREASPASERRFVNVPRVFFGIFADRPRAPTGTWCTV</sequence>
<dbReference type="EMBL" id="CU928168">
    <property type="protein sequence ID" value="CAR23010.1"/>
    <property type="molecule type" value="Genomic_DNA"/>
</dbReference>
<dbReference type="Proteomes" id="UP000002036">
    <property type="component" value="Chromosome D"/>
</dbReference>
<dbReference type="AlphaFoldDB" id="C5DFQ5"/>
<name>C5DFQ5_LACTC</name>
<organism evidence="1 2">
    <name type="scientific">Lachancea thermotolerans (strain ATCC 56472 / CBS 6340 / NRRL Y-8284)</name>
    <name type="common">Yeast</name>
    <name type="synonym">Kluyveromyces thermotolerans</name>
    <dbReference type="NCBI Taxonomy" id="559295"/>
    <lineage>
        <taxon>Eukaryota</taxon>
        <taxon>Fungi</taxon>
        <taxon>Dikarya</taxon>
        <taxon>Ascomycota</taxon>
        <taxon>Saccharomycotina</taxon>
        <taxon>Saccharomycetes</taxon>
        <taxon>Saccharomycetales</taxon>
        <taxon>Saccharomycetaceae</taxon>
        <taxon>Lachancea</taxon>
    </lineage>
</organism>
<reference evidence="1 2" key="1">
    <citation type="journal article" date="2009" name="Genome Res.">
        <title>Comparative genomics of protoploid Saccharomycetaceae.</title>
        <authorList>
            <consortium name="The Genolevures Consortium"/>
            <person name="Souciet J.-L."/>
            <person name="Dujon B."/>
            <person name="Gaillardin C."/>
            <person name="Johnston M."/>
            <person name="Baret P.V."/>
            <person name="Cliften P."/>
            <person name="Sherman D.J."/>
            <person name="Weissenbach J."/>
            <person name="Westhof E."/>
            <person name="Wincker P."/>
            <person name="Jubin C."/>
            <person name="Poulain J."/>
            <person name="Barbe V."/>
            <person name="Segurens B."/>
            <person name="Artiguenave F."/>
            <person name="Anthouard V."/>
            <person name="Vacherie B."/>
            <person name="Val M.-E."/>
            <person name="Fulton R.S."/>
            <person name="Minx P."/>
            <person name="Wilson R."/>
            <person name="Durrens P."/>
            <person name="Jean G."/>
            <person name="Marck C."/>
            <person name="Martin T."/>
            <person name="Nikolski M."/>
            <person name="Rolland T."/>
            <person name="Seret M.-L."/>
            <person name="Casaregola S."/>
            <person name="Despons L."/>
            <person name="Fairhead C."/>
            <person name="Fischer G."/>
            <person name="Lafontaine I."/>
            <person name="Leh V."/>
            <person name="Lemaire M."/>
            <person name="de Montigny J."/>
            <person name="Neuveglise C."/>
            <person name="Thierry A."/>
            <person name="Blanc-Lenfle I."/>
            <person name="Bleykasten C."/>
            <person name="Diffels J."/>
            <person name="Fritsch E."/>
            <person name="Frangeul L."/>
            <person name="Goeffon A."/>
            <person name="Jauniaux N."/>
            <person name="Kachouri-Lafond R."/>
            <person name="Payen C."/>
            <person name="Potier S."/>
            <person name="Pribylova L."/>
            <person name="Ozanne C."/>
            <person name="Richard G.-F."/>
            <person name="Sacerdot C."/>
            <person name="Straub M.-L."/>
            <person name="Talla E."/>
        </authorList>
    </citation>
    <scope>NUCLEOTIDE SEQUENCE [LARGE SCALE GENOMIC DNA]</scope>
    <source>
        <strain evidence="2">ATCC 56472 / CBS 6340 / NRRL Y-8284</strain>
    </source>
</reference>
<dbReference type="HOGENOM" id="CLU_1082084_0_0_1"/>
<evidence type="ECO:0000313" key="1">
    <source>
        <dbReference type="EMBL" id="CAR23010.1"/>
    </source>
</evidence>
<evidence type="ECO:0000313" key="2">
    <source>
        <dbReference type="Proteomes" id="UP000002036"/>
    </source>
</evidence>
<dbReference type="RefSeq" id="XP_002553448.1">
    <property type="nucleotide sequence ID" value="XM_002553402.1"/>
</dbReference>
<keyword evidence="2" id="KW-1185">Reference proteome</keyword>
<dbReference type="InParanoid" id="C5DFQ5"/>
<dbReference type="GeneID" id="8295697"/>
<dbReference type="KEGG" id="lth:KLTH0D17072g"/>
<proteinExistence type="predicted"/>